<protein>
    <submittedName>
        <fullName evidence="2">XRE family transcriptional regulator</fullName>
    </submittedName>
</protein>
<reference evidence="2 3" key="1">
    <citation type="submission" date="2018-08" db="EMBL/GenBank/DDBJ databases">
        <title>A genome reference for cultivated species of the human gut microbiota.</title>
        <authorList>
            <person name="Zou Y."/>
            <person name="Xue W."/>
            <person name="Luo G."/>
        </authorList>
    </citation>
    <scope>NUCLEOTIDE SEQUENCE [LARGE SCALE GENOMIC DNA]</scope>
    <source>
        <strain evidence="2 3">AM27-46</strain>
    </source>
</reference>
<evidence type="ECO:0000313" key="3">
    <source>
        <dbReference type="Proteomes" id="UP000284640"/>
    </source>
</evidence>
<dbReference type="InterPro" id="IPR010982">
    <property type="entry name" value="Lambda_DNA-bd_dom_sf"/>
</dbReference>
<dbReference type="InterPro" id="IPR001387">
    <property type="entry name" value="Cro/C1-type_HTH"/>
</dbReference>
<proteinExistence type="predicted"/>
<dbReference type="PROSITE" id="PS50943">
    <property type="entry name" value="HTH_CROC1"/>
    <property type="match status" value="1"/>
</dbReference>
<evidence type="ECO:0000313" key="2">
    <source>
        <dbReference type="EMBL" id="RHE61979.1"/>
    </source>
</evidence>
<feature type="domain" description="HTH cro/C1-type" evidence="1">
    <location>
        <begin position="3"/>
        <end position="55"/>
    </location>
</feature>
<sequence length="105" mass="11927">MDIKSIIKEKGYTIQDVAKKMGVNRVTLTLTLQGNPTYKKLKEIADAIDCNIVDFFRDETNNSSTCKGEDNELTALIQHKGDFYKASTIEELEQIVEKIRIEKGE</sequence>
<dbReference type="RefSeq" id="WP_118930774.1">
    <property type="nucleotide sequence ID" value="NZ_JAHONI010000001.1"/>
</dbReference>
<gene>
    <name evidence="2" type="ORF">DW729_00775</name>
</gene>
<dbReference type="EMBL" id="QSKL01000001">
    <property type="protein sequence ID" value="RHE61979.1"/>
    <property type="molecule type" value="Genomic_DNA"/>
</dbReference>
<dbReference type="Gene3D" id="1.10.260.40">
    <property type="entry name" value="lambda repressor-like DNA-binding domains"/>
    <property type="match status" value="1"/>
</dbReference>
<accession>A0A414JTH0</accession>
<organism evidence="2 3">
    <name type="scientific">Bacteroides uniformis</name>
    <dbReference type="NCBI Taxonomy" id="820"/>
    <lineage>
        <taxon>Bacteria</taxon>
        <taxon>Pseudomonadati</taxon>
        <taxon>Bacteroidota</taxon>
        <taxon>Bacteroidia</taxon>
        <taxon>Bacteroidales</taxon>
        <taxon>Bacteroidaceae</taxon>
        <taxon>Bacteroides</taxon>
    </lineage>
</organism>
<dbReference type="AlphaFoldDB" id="A0A414JTH0"/>
<name>A0A414JTH0_BACUN</name>
<dbReference type="Proteomes" id="UP000284640">
    <property type="component" value="Unassembled WGS sequence"/>
</dbReference>
<evidence type="ECO:0000259" key="1">
    <source>
        <dbReference type="PROSITE" id="PS50943"/>
    </source>
</evidence>
<dbReference type="GO" id="GO:0003677">
    <property type="term" value="F:DNA binding"/>
    <property type="evidence" value="ECO:0007669"/>
    <property type="project" value="InterPro"/>
</dbReference>
<dbReference type="SUPFAM" id="SSF47413">
    <property type="entry name" value="lambda repressor-like DNA-binding domains"/>
    <property type="match status" value="1"/>
</dbReference>
<dbReference type="SMART" id="SM00530">
    <property type="entry name" value="HTH_XRE"/>
    <property type="match status" value="1"/>
</dbReference>
<comment type="caution">
    <text evidence="2">The sequence shown here is derived from an EMBL/GenBank/DDBJ whole genome shotgun (WGS) entry which is preliminary data.</text>
</comment>
<dbReference type="CDD" id="cd00093">
    <property type="entry name" value="HTH_XRE"/>
    <property type="match status" value="1"/>
</dbReference>
<dbReference type="Pfam" id="PF13443">
    <property type="entry name" value="HTH_26"/>
    <property type="match status" value="1"/>
</dbReference>